<evidence type="ECO:0000313" key="3">
    <source>
        <dbReference type="Proteomes" id="UP001180020"/>
    </source>
</evidence>
<keyword evidence="1" id="KW-0732">Signal</keyword>
<comment type="caution">
    <text evidence="2">The sequence shown here is derived from an EMBL/GenBank/DDBJ whole genome shotgun (WGS) entry which is preliminary data.</text>
</comment>
<protein>
    <submittedName>
        <fullName evidence="2">Uncharacterized protein</fullName>
    </submittedName>
</protein>
<proteinExistence type="predicted"/>
<name>A0AAV9D8Z7_ACOCL</name>
<evidence type="ECO:0000313" key="2">
    <source>
        <dbReference type="EMBL" id="KAK1296928.1"/>
    </source>
</evidence>
<dbReference type="EMBL" id="JAUJYO010000015">
    <property type="protein sequence ID" value="KAK1296928.1"/>
    <property type="molecule type" value="Genomic_DNA"/>
</dbReference>
<dbReference type="AlphaFoldDB" id="A0AAV9D8Z7"/>
<keyword evidence="3" id="KW-1185">Reference proteome</keyword>
<evidence type="ECO:0000256" key="1">
    <source>
        <dbReference type="SAM" id="SignalP"/>
    </source>
</evidence>
<dbReference type="Proteomes" id="UP001180020">
    <property type="component" value="Unassembled WGS sequence"/>
</dbReference>
<gene>
    <name evidence="2" type="ORF">QJS10_CPB15g01338</name>
</gene>
<reference evidence="2" key="2">
    <citation type="submission" date="2023-06" db="EMBL/GenBank/DDBJ databases">
        <authorList>
            <person name="Ma L."/>
            <person name="Liu K.-W."/>
            <person name="Li Z."/>
            <person name="Hsiao Y.-Y."/>
            <person name="Qi Y."/>
            <person name="Fu T."/>
            <person name="Tang G."/>
            <person name="Zhang D."/>
            <person name="Sun W.-H."/>
            <person name="Liu D.-K."/>
            <person name="Li Y."/>
            <person name="Chen G.-Z."/>
            <person name="Liu X.-D."/>
            <person name="Liao X.-Y."/>
            <person name="Jiang Y.-T."/>
            <person name="Yu X."/>
            <person name="Hao Y."/>
            <person name="Huang J."/>
            <person name="Zhao X.-W."/>
            <person name="Ke S."/>
            <person name="Chen Y.-Y."/>
            <person name="Wu W.-L."/>
            <person name="Hsu J.-L."/>
            <person name="Lin Y.-F."/>
            <person name="Huang M.-D."/>
            <person name="Li C.-Y."/>
            <person name="Huang L."/>
            <person name="Wang Z.-W."/>
            <person name="Zhao X."/>
            <person name="Zhong W.-Y."/>
            <person name="Peng D.-H."/>
            <person name="Ahmad S."/>
            <person name="Lan S."/>
            <person name="Zhang J.-S."/>
            <person name="Tsai W.-C."/>
            <person name="Van De Peer Y."/>
            <person name="Liu Z.-J."/>
        </authorList>
    </citation>
    <scope>NUCLEOTIDE SEQUENCE</scope>
    <source>
        <strain evidence="2">CP</strain>
        <tissue evidence="2">Leaves</tissue>
    </source>
</reference>
<organism evidence="2 3">
    <name type="scientific">Acorus calamus</name>
    <name type="common">Sweet flag</name>
    <dbReference type="NCBI Taxonomy" id="4465"/>
    <lineage>
        <taxon>Eukaryota</taxon>
        <taxon>Viridiplantae</taxon>
        <taxon>Streptophyta</taxon>
        <taxon>Embryophyta</taxon>
        <taxon>Tracheophyta</taxon>
        <taxon>Spermatophyta</taxon>
        <taxon>Magnoliopsida</taxon>
        <taxon>Liliopsida</taxon>
        <taxon>Acoraceae</taxon>
        <taxon>Acorus</taxon>
    </lineage>
</organism>
<sequence length="60" mass="6563">MAWKVVTVAVVAVVAVLHLSTVSAKKYDVNWSPGVNLTQWAAKYHFYEGDWLAEALAGEA</sequence>
<feature type="signal peptide" evidence="1">
    <location>
        <begin position="1"/>
        <end position="24"/>
    </location>
</feature>
<feature type="chain" id="PRO_5043945057" evidence="1">
    <location>
        <begin position="25"/>
        <end position="60"/>
    </location>
</feature>
<accession>A0AAV9D8Z7</accession>
<reference evidence="2" key="1">
    <citation type="journal article" date="2023" name="Nat. Commun.">
        <title>Diploid and tetraploid genomes of Acorus and the evolution of monocots.</title>
        <authorList>
            <person name="Ma L."/>
            <person name="Liu K.W."/>
            <person name="Li Z."/>
            <person name="Hsiao Y.Y."/>
            <person name="Qi Y."/>
            <person name="Fu T."/>
            <person name="Tang G.D."/>
            <person name="Zhang D."/>
            <person name="Sun W.H."/>
            <person name="Liu D.K."/>
            <person name="Li Y."/>
            <person name="Chen G.Z."/>
            <person name="Liu X.D."/>
            <person name="Liao X.Y."/>
            <person name="Jiang Y.T."/>
            <person name="Yu X."/>
            <person name="Hao Y."/>
            <person name="Huang J."/>
            <person name="Zhao X.W."/>
            <person name="Ke S."/>
            <person name="Chen Y.Y."/>
            <person name="Wu W.L."/>
            <person name="Hsu J.L."/>
            <person name="Lin Y.F."/>
            <person name="Huang M.D."/>
            <person name="Li C.Y."/>
            <person name="Huang L."/>
            <person name="Wang Z.W."/>
            <person name="Zhao X."/>
            <person name="Zhong W.Y."/>
            <person name="Peng D.H."/>
            <person name="Ahmad S."/>
            <person name="Lan S."/>
            <person name="Zhang J.S."/>
            <person name="Tsai W.C."/>
            <person name="Van de Peer Y."/>
            <person name="Liu Z.J."/>
        </authorList>
    </citation>
    <scope>NUCLEOTIDE SEQUENCE</scope>
    <source>
        <strain evidence="2">CP</strain>
    </source>
</reference>